<feature type="compositionally biased region" description="Polar residues" evidence="5">
    <location>
        <begin position="495"/>
        <end position="507"/>
    </location>
</feature>
<evidence type="ECO:0000256" key="5">
    <source>
        <dbReference type="SAM" id="MobiDB-lite"/>
    </source>
</evidence>
<feature type="transmembrane region" description="Helical" evidence="6">
    <location>
        <begin position="29"/>
        <end position="50"/>
    </location>
</feature>
<dbReference type="SMART" id="SM01417">
    <property type="entry name" value="Solute_trans_a"/>
    <property type="match status" value="1"/>
</dbReference>
<comment type="caution">
    <text evidence="7">The sequence shown here is derived from an EMBL/GenBank/DDBJ whole genome shotgun (WGS) entry which is preliminary data.</text>
</comment>
<feature type="compositionally biased region" description="Basic and acidic residues" evidence="5">
    <location>
        <begin position="554"/>
        <end position="573"/>
    </location>
</feature>
<sequence>MVWYICNSTLEYEHIDESKIWHSMEFHHFGLILSALFGLIAVLMSCYLILMHCTHYLKPWEQRHIIRVLFMVPIYSVVSFLSYYFYQHAVYFEVIRDCYEAFAIASFFALLCSYIAPDLHDQKDYFRRIHPRDWVLPLSWFKRCCGGEKGIWRTPRSGLTWFNIIWFGVFQYCFVRVFMTFVALITQIFRRYCQESISPAFAHIWVMVIEGACVSIAMYCLIQFYIQIKGDLAEYQPLLKIAAIKLVIFLSFWQNIIISFLTSSGAIKPTKTIQTPDIKIGIPSMLLCIEMAIFSIFHLWAFPWKVYDVRRSPIVASESIPGLYTDPHNAYHGGSLGMKALIDAFNVWDLIKNVGRGFKWFFKGRKTRETDISYKAHGTGLKPTRNALTAFRSDEEHRMNPFNEGPGVSNEPYIGDGKPGRYQPLSDDGEDEDGLPSYPQSIPFDPTSNTVYPRPMERLPHRRDPSSGQDIGTVGTYDPPPPMNIDLPYPDSKAALSQPSLGSQDTSYHGARDSHRDSSRLTPVPPPDPHPLGPPGRKSHEQDEWDVFSGVTAAERENERDLGGEHGVRDNRF</sequence>
<comment type="subcellular location">
    <subcellularLocation>
        <location evidence="1">Membrane</location>
        <topology evidence="1">Multi-pass membrane protein</topology>
    </subcellularLocation>
</comment>
<evidence type="ECO:0000256" key="3">
    <source>
        <dbReference type="ARBA" id="ARBA00022989"/>
    </source>
</evidence>
<evidence type="ECO:0000256" key="4">
    <source>
        <dbReference type="ARBA" id="ARBA00023136"/>
    </source>
</evidence>
<evidence type="ECO:0000256" key="1">
    <source>
        <dbReference type="ARBA" id="ARBA00004141"/>
    </source>
</evidence>
<protein>
    <recommendedName>
        <fullName evidence="9">DUF300-domain-containing protein</fullName>
    </recommendedName>
</protein>
<feature type="transmembrane region" description="Helical" evidence="6">
    <location>
        <begin position="282"/>
        <end position="302"/>
    </location>
</feature>
<name>A0ABR4B793_9LECA</name>
<feature type="transmembrane region" description="Helical" evidence="6">
    <location>
        <begin position="201"/>
        <end position="226"/>
    </location>
</feature>
<feature type="transmembrane region" description="Helical" evidence="6">
    <location>
        <begin position="98"/>
        <end position="116"/>
    </location>
</feature>
<evidence type="ECO:0000256" key="2">
    <source>
        <dbReference type="ARBA" id="ARBA00022692"/>
    </source>
</evidence>
<feature type="compositionally biased region" description="Pro residues" evidence="5">
    <location>
        <begin position="523"/>
        <end position="534"/>
    </location>
</feature>
<keyword evidence="4 6" id="KW-0472">Membrane</keyword>
<evidence type="ECO:0000313" key="8">
    <source>
        <dbReference type="Proteomes" id="UP001590951"/>
    </source>
</evidence>
<gene>
    <name evidence="7" type="ORF">ABVK25_006030</name>
</gene>
<evidence type="ECO:0000313" key="7">
    <source>
        <dbReference type="EMBL" id="KAL2053726.1"/>
    </source>
</evidence>
<feature type="transmembrane region" description="Helical" evidence="6">
    <location>
        <begin position="164"/>
        <end position="189"/>
    </location>
</feature>
<feature type="transmembrane region" description="Helical" evidence="6">
    <location>
        <begin position="238"/>
        <end position="261"/>
    </location>
</feature>
<evidence type="ECO:0000256" key="6">
    <source>
        <dbReference type="SAM" id="Phobius"/>
    </source>
</evidence>
<dbReference type="InterPro" id="IPR005178">
    <property type="entry name" value="Ostalpha/TMEM184C"/>
</dbReference>
<feature type="compositionally biased region" description="Basic and acidic residues" evidence="5">
    <location>
        <begin position="455"/>
        <end position="465"/>
    </location>
</feature>
<keyword evidence="2 6" id="KW-0812">Transmembrane</keyword>
<organism evidence="7 8">
    <name type="scientific">Lepraria finkii</name>
    <dbReference type="NCBI Taxonomy" id="1340010"/>
    <lineage>
        <taxon>Eukaryota</taxon>
        <taxon>Fungi</taxon>
        <taxon>Dikarya</taxon>
        <taxon>Ascomycota</taxon>
        <taxon>Pezizomycotina</taxon>
        <taxon>Lecanoromycetes</taxon>
        <taxon>OSLEUM clade</taxon>
        <taxon>Lecanoromycetidae</taxon>
        <taxon>Lecanorales</taxon>
        <taxon>Lecanorineae</taxon>
        <taxon>Stereocaulaceae</taxon>
        <taxon>Lepraria</taxon>
    </lineage>
</organism>
<dbReference type="PANTHER" id="PTHR23423">
    <property type="entry name" value="ORGANIC SOLUTE TRANSPORTER-RELATED"/>
    <property type="match status" value="1"/>
</dbReference>
<feature type="compositionally biased region" description="Basic and acidic residues" evidence="5">
    <location>
        <begin position="510"/>
        <end position="519"/>
    </location>
</feature>
<keyword evidence="8" id="KW-1185">Reference proteome</keyword>
<dbReference type="Proteomes" id="UP001590951">
    <property type="component" value="Unassembled WGS sequence"/>
</dbReference>
<feature type="transmembrane region" description="Helical" evidence="6">
    <location>
        <begin position="65"/>
        <end position="86"/>
    </location>
</feature>
<evidence type="ECO:0008006" key="9">
    <source>
        <dbReference type="Google" id="ProtNLM"/>
    </source>
</evidence>
<proteinExistence type="predicted"/>
<accession>A0ABR4B793</accession>
<reference evidence="7 8" key="1">
    <citation type="submission" date="2024-09" db="EMBL/GenBank/DDBJ databases">
        <title>Rethinking Asexuality: The Enigmatic Case of Functional Sexual Genes in Lepraria (Stereocaulaceae).</title>
        <authorList>
            <person name="Doellman M."/>
            <person name="Sun Y."/>
            <person name="Barcenas-Pena A."/>
            <person name="Lumbsch H.T."/>
            <person name="Grewe F."/>
        </authorList>
    </citation>
    <scope>NUCLEOTIDE SEQUENCE [LARGE SCALE GENOMIC DNA]</scope>
    <source>
        <strain evidence="7 8">Grewe 0041</strain>
    </source>
</reference>
<keyword evidence="3 6" id="KW-1133">Transmembrane helix</keyword>
<dbReference type="Pfam" id="PF03619">
    <property type="entry name" value="Solute_trans_a"/>
    <property type="match status" value="1"/>
</dbReference>
<dbReference type="EMBL" id="JBHFEH010000019">
    <property type="protein sequence ID" value="KAL2053726.1"/>
    <property type="molecule type" value="Genomic_DNA"/>
</dbReference>
<feature type="region of interest" description="Disordered" evidence="5">
    <location>
        <begin position="392"/>
        <end position="573"/>
    </location>
</feature>